<evidence type="ECO:0000313" key="2">
    <source>
        <dbReference type="Proteomes" id="UP001055811"/>
    </source>
</evidence>
<reference evidence="1 2" key="2">
    <citation type="journal article" date="2022" name="Mol. Ecol. Resour.">
        <title>The genomes of chicory, endive, great burdock and yacon provide insights into Asteraceae paleo-polyploidization history and plant inulin production.</title>
        <authorList>
            <person name="Fan W."/>
            <person name="Wang S."/>
            <person name="Wang H."/>
            <person name="Wang A."/>
            <person name="Jiang F."/>
            <person name="Liu H."/>
            <person name="Zhao H."/>
            <person name="Xu D."/>
            <person name="Zhang Y."/>
        </authorList>
    </citation>
    <scope>NUCLEOTIDE SEQUENCE [LARGE SCALE GENOMIC DNA]</scope>
    <source>
        <strain evidence="2">cv. Punajuju</strain>
        <tissue evidence="1">Leaves</tissue>
    </source>
</reference>
<evidence type="ECO:0000313" key="1">
    <source>
        <dbReference type="EMBL" id="KAI3789419.1"/>
    </source>
</evidence>
<dbReference type="Proteomes" id="UP001055811">
    <property type="component" value="Linkage Group LG01"/>
</dbReference>
<reference evidence="2" key="1">
    <citation type="journal article" date="2022" name="Mol. Ecol. Resour.">
        <title>The genomes of chicory, endive, great burdock and yacon provide insights into Asteraceae palaeo-polyploidization history and plant inulin production.</title>
        <authorList>
            <person name="Fan W."/>
            <person name="Wang S."/>
            <person name="Wang H."/>
            <person name="Wang A."/>
            <person name="Jiang F."/>
            <person name="Liu H."/>
            <person name="Zhao H."/>
            <person name="Xu D."/>
            <person name="Zhang Y."/>
        </authorList>
    </citation>
    <scope>NUCLEOTIDE SEQUENCE [LARGE SCALE GENOMIC DNA]</scope>
    <source>
        <strain evidence="2">cv. Punajuju</strain>
    </source>
</reference>
<proteinExistence type="predicted"/>
<protein>
    <submittedName>
        <fullName evidence="1">Uncharacterized protein</fullName>
    </submittedName>
</protein>
<dbReference type="EMBL" id="CM042009">
    <property type="protein sequence ID" value="KAI3789419.1"/>
    <property type="molecule type" value="Genomic_DNA"/>
</dbReference>
<keyword evidence="2" id="KW-1185">Reference proteome</keyword>
<name>A0ACB9H0Z7_CICIN</name>
<sequence length="150" mass="16895">MAIGGGGLDRSPRRSEAVDCRHRPHQIADGMTLEVQTVNLLLETHGGARRRGGATWASPMASITIHNLLLYTTNENWQAVNLKEATDFSNDKKFIYVFKKLECEHLSIDLLPHPDMFAAFSEGAFKDDDAAKRVFLVVSCFLREFQEKLM</sequence>
<gene>
    <name evidence="1" type="ORF">L2E82_02214</name>
</gene>
<accession>A0ACB9H0Z7</accession>
<comment type="caution">
    <text evidence="1">The sequence shown here is derived from an EMBL/GenBank/DDBJ whole genome shotgun (WGS) entry which is preliminary data.</text>
</comment>
<organism evidence="1 2">
    <name type="scientific">Cichorium intybus</name>
    <name type="common">Chicory</name>
    <dbReference type="NCBI Taxonomy" id="13427"/>
    <lineage>
        <taxon>Eukaryota</taxon>
        <taxon>Viridiplantae</taxon>
        <taxon>Streptophyta</taxon>
        <taxon>Embryophyta</taxon>
        <taxon>Tracheophyta</taxon>
        <taxon>Spermatophyta</taxon>
        <taxon>Magnoliopsida</taxon>
        <taxon>eudicotyledons</taxon>
        <taxon>Gunneridae</taxon>
        <taxon>Pentapetalae</taxon>
        <taxon>asterids</taxon>
        <taxon>campanulids</taxon>
        <taxon>Asterales</taxon>
        <taxon>Asteraceae</taxon>
        <taxon>Cichorioideae</taxon>
        <taxon>Cichorieae</taxon>
        <taxon>Cichoriinae</taxon>
        <taxon>Cichorium</taxon>
    </lineage>
</organism>